<dbReference type="PANTHER" id="PTHR43798:SF31">
    <property type="entry name" value="AB HYDROLASE SUPERFAMILY PROTEIN YCLE"/>
    <property type="match status" value="1"/>
</dbReference>
<protein>
    <submittedName>
        <fullName evidence="3">Alpha/beta hydrolase</fullName>
    </submittedName>
</protein>
<dbReference type="Pfam" id="PF00561">
    <property type="entry name" value="Abhydrolase_1"/>
    <property type="match status" value="1"/>
</dbReference>
<accession>A0A8B2NWS7</accession>
<sequence length="519" mass="54657">MSDPVPHYVTLPGGQIRVWRCGEGPDLLVLAGLTRAAEDEAALVARHAPGWRVTAVELPGVGGSSAYPAPDLATLAEAVRALAGACGLDGAAVLGIEHGAVLAHAAGIGRRAVAVGLDRVAGWAGTAQRLPDIAPRQDGTHLTALWSFIRDRHILGPDDATQPARTGDPLPTAEALDRTITAAAVEPERFATLWATLTTAALPDMPSAATFADLAGTLGAADGPSATAPLPPTAPREGIWHRYVETARGRLHLRCAGASGPPTLVIPTGGGSSAQFAPVVLGLAAAGRAAFAVDYFGNGLSDAPRGPVATETLAADMLALLDALGHGSVDVWGSHTGSLVALEMAVLAPERVRRLVMEGPVFISADFQDDLLAHYFPDFTPDAWGRHLALIWNWRRDAFFFWPWYRVERGAARAIGLPSAEDLHLYAIGIMESGTTYDAAYRTAFRYDTRGRMPKLTRPALVCAGPNDMLIEGLAETEKLAVPGVTVRTTPTTVWWPDPEPEAAAGTMALYIAFLDGRD</sequence>
<evidence type="ECO:0000259" key="2">
    <source>
        <dbReference type="Pfam" id="PF00561"/>
    </source>
</evidence>
<dbReference type="AlphaFoldDB" id="A0A8B2NWS7"/>
<dbReference type="RefSeq" id="WP_111347238.1">
    <property type="nucleotide sequence ID" value="NZ_QHHQ01000003.1"/>
</dbReference>
<dbReference type="Proteomes" id="UP000249590">
    <property type="component" value="Unassembled WGS sequence"/>
</dbReference>
<dbReference type="SUPFAM" id="SSF53474">
    <property type="entry name" value="alpha/beta-Hydrolases"/>
    <property type="match status" value="2"/>
</dbReference>
<proteinExistence type="predicted"/>
<gene>
    <name evidence="3" type="ORF">DLJ53_16410</name>
</gene>
<evidence type="ECO:0000256" key="1">
    <source>
        <dbReference type="ARBA" id="ARBA00022801"/>
    </source>
</evidence>
<name>A0A8B2NWS7_9HYPH</name>
<keyword evidence="1 3" id="KW-0378">Hydrolase</keyword>
<dbReference type="EMBL" id="QHHQ01000003">
    <property type="protein sequence ID" value="RAI00821.1"/>
    <property type="molecule type" value="Genomic_DNA"/>
</dbReference>
<dbReference type="OrthoDB" id="9799612at2"/>
<comment type="caution">
    <text evidence="3">The sequence shown here is derived from an EMBL/GenBank/DDBJ whole genome shotgun (WGS) entry which is preliminary data.</text>
</comment>
<dbReference type="InterPro" id="IPR000073">
    <property type="entry name" value="AB_hydrolase_1"/>
</dbReference>
<dbReference type="GO" id="GO:0016020">
    <property type="term" value="C:membrane"/>
    <property type="evidence" value="ECO:0007669"/>
    <property type="project" value="TreeGrafter"/>
</dbReference>
<feature type="domain" description="AB hydrolase-1" evidence="2">
    <location>
        <begin position="264"/>
        <end position="380"/>
    </location>
</feature>
<dbReference type="Gene3D" id="3.40.50.1820">
    <property type="entry name" value="alpha/beta hydrolase"/>
    <property type="match status" value="2"/>
</dbReference>
<dbReference type="InterPro" id="IPR029058">
    <property type="entry name" value="AB_hydrolase_fold"/>
</dbReference>
<dbReference type="PANTHER" id="PTHR43798">
    <property type="entry name" value="MONOACYLGLYCEROL LIPASE"/>
    <property type="match status" value="1"/>
</dbReference>
<organism evidence="3 4">
    <name type="scientific">Acuticoccus sediminis</name>
    <dbReference type="NCBI Taxonomy" id="2184697"/>
    <lineage>
        <taxon>Bacteria</taxon>
        <taxon>Pseudomonadati</taxon>
        <taxon>Pseudomonadota</taxon>
        <taxon>Alphaproteobacteria</taxon>
        <taxon>Hyphomicrobiales</taxon>
        <taxon>Amorphaceae</taxon>
        <taxon>Acuticoccus</taxon>
    </lineage>
</organism>
<evidence type="ECO:0000313" key="4">
    <source>
        <dbReference type="Proteomes" id="UP000249590"/>
    </source>
</evidence>
<evidence type="ECO:0000313" key="3">
    <source>
        <dbReference type="EMBL" id="RAI00821.1"/>
    </source>
</evidence>
<reference evidence="3 4" key="1">
    <citation type="submission" date="2018-05" db="EMBL/GenBank/DDBJ databases">
        <title>Acuticoccus sediminis sp. nov., isolated from deep-sea sediment of Indian Ocean.</title>
        <authorList>
            <person name="Liu X."/>
            <person name="Lai Q."/>
            <person name="Du Y."/>
            <person name="Sun F."/>
            <person name="Zhang X."/>
            <person name="Wang S."/>
            <person name="Shao Z."/>
        </authorList>
    </citation>
    <scope>NUCLEOTIDE SEQUENCE [LARGE SCALE GENOMIC DNA]</scope>
    <source>
        <strain evidence="3 4">PTG4-2</strain>
    </source>
</reference>
<keyword evidence="4" id="KW-1185">Reference proteome</keyword>
<dbReference type="InterPro" id="IPR050266">
    <property type="entry name" value="AB_hydrolase_sf"/>
</dbReference>
<dbReference type="GO" id="GO:0016787">
    <property type="term" value="F:hydrolase activity"/>
    <property type="evidence" value="ECO:0007669"/>
    <property type="project" value="UniProtKB-KW"/>
</dbReference>